<evidence type="ECO:0000313" key="1">
    <source>
        <dbReference type="EMBL" id="GHE10286.1"/>
    </source>
</evidence>
<organism evidence="1 2">
    <name type="scientific">Streptomyces alanosinicus</name>
    <dbReference type="NCBI Taxonomy" id="68171"/>
    <lineage>
        <taxon>Bacteria</taxon>
        <taxon>Bacillati</taxon>
        <taxon>Actinomycetota</taxon>
        <taxon>Actinomycetes</taxon>
        <taxon>Kitasatosporales</taxon>
        <taxon>Streptomycetaceae</taxon>
        <taxon>Streptomyces</taxon>
    </lineage>
</organism>
<dbReference type="Proteomes" id="UP000655443">
    <property type="component" value="Unassembled WGS sequence"/>
</dbReference>
<keyword evidence="2" id="KW-1185">Reference proteome</keyword>
<gene>
    <name evidence="1" type="ORF">GCM10010339_65860</name>
</gene>
<dbReference type="EMBL" id="BMVG01000023">
    <property type="protein sequence ID" value="GHE10286.1"/>
    <property type="molecule type" value="Genomic_DNA"/>
</dbReference>
<comment type="caution">
    <text evidence="1">The sequence shown here is derived from an EMBL/GenBank/DDBJ whole genome shotgun (WGS) entry which is preliminary data.</text>
</comment>
<name>A0A918YPA8_9ACTN</name>
<evidence type="ECO:0000313" key="2">
    <source>
        <dbReference type="Proteomes" id="UP000655443"/>
    </source>
</evidence>
<protein>
    <submittedName>
        <fullName evidence="1">Uncharacterized protein</fullName>
    </submittedName>
</protein>
<reference evidence="1" key="2">
    <citation type="submission" date="2020-09" db="EMBL/GenBank/DDBJ databases">
        <authorList>
            <person name="Sun Q."/>
            <person name="Ohkuma M."/>
        </authorList>
    </citation>
    <scope>NUCLEOTIDE SEQUENCE</scope>
    <source>
        <strain evidence="1">JCM 4714</strain>
    </source>
</reference>
<reference evidence="1" key="1">
    <citation type="journal article" date="2014" name="Int. J. Syst. Evol. Microbiol.">
        <title>Complete genome sequence of Corynebacterium casei LMG S-19264T (=DSM 44701T), isolated from a smear-ripened cheese.</title>
        <authorList>
            <consortium name="US DOE Joint Genome Institute (JGI-PGF)"/>
            <person name="Walter F."/>
            <person name="Albersmeier A."/>
            <person name="Kalinowski J."/>
            <person name="Ruckert C."/>
        </authorList>
    </citation>
    <scope>NUCLEOTIDE SEQUENCE</scope>
    <source>
        <strain evidence="1">JCM 4714</strain>
    </source>
</reference>
<dbReference type="AlphaFoldDB" id="A0A918YPA8"/>
<proteinExistence type="predicted"/>
<accession>A0A918YPA8</accession>
<sequence length="61" mass="6498">MSGKSLQVERMLPQKPQQIPSDGKFLAIFACKDPPPVKKASRGLDSDGTGQYGVHTALSLA</sequence>